<evidence type="ECO:0000259" key="6">
    <source>
        <dbReference type="Pfam" id="PF20649"/>
    </source>
</evidence>
<dbReference type="InterPro" id="IPR019465">
    <property type="entry name" value="Cog5"/>
</dbReference>
<evidence type="ECO:0000256" key="4">
    <source>
        <dbReference type="ARBA" id="ARBA00023136"/>
    </source>
</evidence>
<comment type="subcellular location">
    <subcellularLocation>
        <location evidence="1">Golgi apparatus membrane</location>
        <topology evidence="1">Peripheral membrane protein</topology>
    </subcellularLocation>
</comment>
<keyword evidence="3" id="KW-0333">Golgi apparatus</keyword>
<dbReference type="GO" id="GO:0017119">
    <property type="term" value="C:Golgi transport complex"/>
    <property type="evidence" value="ECO:0007669"/>
    <property type="project" value="InterPro"/>
</dbReference>
<dbReference type="Pfam" id="PF10392">
    <property type="entry name" value="COG5_N"/>
    <property type="match status" value="1"/>
</dbReference>
<reference evidence="7" key="2">
    <citation type="submission" date="2014-07" db="EMBL/GenBank/DDBJ databases">
        <authorList>
            <person name="Hull J."/>
        </authorList>
    </citation>
    <scope>NUCLEOTIDE SEQUENCE</scope>
</reference>
<accession>A0A0A9WD19</accession>
<evidence type="ECO:0000313" key="7">
    <source>
        <dbReference type="EMBL" id="JAG05659.1"/>
    </source>
</evidence>
<dbReference type="GO" id="GO:0000139">
    <property type="term" value="C:Golgi membrane"/>
    <property type="evidence" value="ECO:0007669"/>
    <property type="project" value="UniProtKB-SubCell"/>
</dbReference>
<evidence type="ECO:0000256" key="3">
    <source>
        <dbReference type="ARBA" id="ARBA00023034"/>
    </source>
</evidence>
<dbReference type="PANTHER" id="PTHR13228">
    <property type="entry name" value="CONSERVED OLIGOMERIC GOLGI COMPLEX COMPONENT 5"/>
    <property type="match status" value="1"/>
</dbReference>
<evidence type="ECO:0000256" key="2">
    <source>
        <dbReference type="ARBA" id="ARBA00020974"/>
    </source>
</evidence>
<evidence type="ECO:0000259" key="5">
    <source>
        <dbReference type="Pfam" id="PF10392"/>
    </source>
</evidence>
<dbReference type="EMBL" id="GBHO01037945">
    <property type="protein sequence ID" value="JAG05659.1"/>
    <property type="molecule type" value="Transcribed_RNA"/>
</dbReference>
<dbReference type="InterPro" id="IPR049176">
    <property type="entry name" value="COG5_N"/>
</dbReference>
<feature type="domain" description="Conserved oligomeric Golgi complex subunit 5 N-terminal" evidence="5">
    <location>
        <begin position="30"/>
        <end position="141"/>
    </location>
</feature>
<gene>
    <name evidence="7" type="primary">Cog5_0</name>
    <name evidence="7" type="ORF">CM83_50220</name>
</gene>
<reference evidence="7" key="1">
    <citation type="journal article" date="2014" name="PLoS ONE">
        <title>Transcriptome-Based Identification of ABC Transporters in the Western Tarnished Plant Bug Lygus hesperus.</title>
        <authorList>
            <person name="Hull J.J."/>
            <person name="Chaney K."/>
            <person name="Geib S.M."/>
            <person name="Fabrick J.A."/>
            <person name="Brent C.S."/>
            <person name="Walsh D."/>
            <person name="Lavine L.C."/>
        </authorList>
    </citation>
    <scope>NUCLEOTIDE SEQUENCE</scope>
</reference>
<name>A0A0A9WD19_LYGHE</name>
<sequence>MTSEEIWISLKSDDFLSQFMNKVEHPEIDLHNFTQQSISVTEQLSKLTEGINLLDKELQRQVLEKHEDLVSQATWVEKLQGVLSIMHIHVQSLVSSVERVRMKVVDPFNRLETQTKVLARLHSTTDLLRRTARIQQLAKRLPGAEPLKAAHILSELEELNRDVNLGGIEILEQEEKQIKKEAAIVEKKASRIIEQGLANMNYEMVGTGIEIMVKLGKAEVEVQKLMDKLSSNVESSVKEALDMDTLVPPTTRGGAGRVAGVNIPANIQNFRNKLWTTWESTLTTHVYTACAQIALVQNVLNKTLSNASTLNVTGSDEKSDIAILFWNQIDDIMTKYLLQAAKSSSYMKQALEGEYPKLLRLHLDLHKKLKTLNPADTGSKPIFPSIGKCVKKFETAYLSRSVMLVLDAVREMFPEGEVSVPQTPTTDKVDSLIKLISSELSVSLVDEALTVPVARNITKAVSLFCQKGEQMLVNTPEATQVIEAPNSSQELNVNVSNIVYYFCDQMKNVVSNLGLSRHVAAVILNAVESGSNLSQQILNPLLASILVAMESILLTIHNEDYNLTEYNGSVSLYLRELQTFTARAVSTYLAPFQNQLQVANSCLEVASRAVGIFLRHATLVRPLSEEGRKKLTADFKTFEDAISPLCAQLSELGTLYSTLRSLRPLIAATPEEVAASPVLGQVIPYSLAIMLLFSWGPSELPSPQESVGWTISKLSEWLDNHSNERDTLELLSGAVKQYEQFICAQNKSSFHQVYPIIKTLLEKGIKSSSSRQRS</sequence>
<dbReference type="PANTHER" id="PTHR13228:SF3">
    <property type="entry name" value="CONSERVED OLIGOMERIC GOLGI COMPLEX SUBUNIT 5"/>
    <property type="match status" value="1"/>
</dbReference>
<proteinExistence type="predicted"/>
<dbReference type="GO" id="GO:0006891">
    <property type="term" value="P:intra-Golgi vesicle-mediated transport"/>
    <property type="evidence" value="ECO:0007669"/>
    <property type="project" value="InterPro"/>
</dbReference>
<feature type="domain" description="Conserved oligomeric Golgi complex subunit 5 helical" evidence="6">
    <location>
        <begin position="165"/>
        <end position="364"/>
    </location>
</feature>
<keyword evidence="4" id="KW-0472">Membrane</keyword>
<organism evidence="7">
    <name type="scientific">Lygus hesperus</name>
    <name type="common">Western plant bug</name>
    <dbReference type="NCBI Taxonomy" id="30085"/>
    <lineage>
        <taxon>Eukaryota</taxon>
        <taxon>Metazoa</taxon>
        <taxon>Ecdysozoa</taxon>
        <taxon>Arthropoda</taxon>
        <taxon>Hexapoda</taxon>
        <taxon>Insecta</taxon>
        <taxon>Pterygota</taxon>
        <taxon>Neoptera</taxon>
        <taxon>Paraneoptera</taxon>
        <taxon>Hemiptera</taxon>
        <taxon>Heteroptera</taxon>
        <taxon>Panheteroptera</taxon>
        <taxon>Cimicomorpha</taxon>
        <taxon>Miridae</taxon>
        <taxon>Mirini</taxon>
        <taxon>Lygus</taxon>
    </lineage>
</organism>
<dbReference type="InterPro" id="IPR048485">
    <property type="entry name" value="COG5_helical"/>
</dbReference>
<protein>
    <recommendedName>
        <fullName evidence="2">Conserved oligomeric Golgi complex subunit 5</fullName>
    </recommendedName>
</protein>
<evidence type="ECO:0000256" key="1">
    <source>
        <dbReference type="ARBA" id="ARBA00004395"/>
    </source>
</evidence>
<dbReference type="Pfam" id="PF20649">
    <property type="entry name" value="COG5_C"/>
    <property type="match status" value="1"/>
</dbReference>
<dbReference type="AlphaFoldDB" id="A0A0A9WD19"/>